<evidence type="ECO:0000256" key="3">
    <source>
        <dbReference type="ARBA" id="ARBA00022694"/>
    </source>
</evidence>
<evidence type="ECO:0000256" key="9">
    <source>
        <dbReference type="HAMAP-Rule" id="MF_00916"/>
    </source>
</evidence>
<sequence>MRADGTPVEELKALLTDRALAEGFSALRVTRPDAIPEAMARLRAFLDAGYHGDMGWMAERVEWRGDPAALWPAAKSVIMLAEVYTPDYDPRAVTRMPDRGAVSVYAQGKDYHDLVKRRLKRVGRWLLEEAGRRGLPGEIKVFVDTAPVMEKPLAQAAGLGWQGKHTNLLSRDLGNWFFLGAIFTTLELPADTPEVSRCGSCRACLDACPTNAFPAPYRLDARRCISYLTIEHKGPVDPELRPLLGNRIYGCDDCLAACPWNKFAAEAREIGYAARVGAPPLAELAGLDDAAFRARFAGSPIKRIGRGRMVRNVAYAIGNSANPALAPALRPLTADPDPTVAEAAQWALVRLGC</sequence>
<dbReference type="Pfam" id="PF13484">
    <property type="entry name" value="Fer4_16"/>
    <property type="match status" value="1"/>
</dbReference>
<dbReference type="InterPro" id="IPR016024">
    <property type="entry name" value="ARM-type_fold"/>
</dbReference>
<comment type="subunit">
    <text evidence="9">Monomer.</text>
</comment>
<feature type="binding site" evidence="9">
    <location>
        <position position="204"/>
    </location>
    <ligand>
        <name>[4Fe-4S] cluster</name>
        <dbReference type="ChEBI" id="CHEBI:49883"/>
        <label>1</label>
    </ligand>
</feature>
<dbReference type="GO" id="GO:0051539">
    <property type="term" value="F:4 iron, 4 sulfur cluster binding"/>
    <property type="evidence" value="ECO:0007669"/>
    <property type="project" value="UniProtKB-KW"/>
</dbReference>
<feature type="binding site" evidence="9">
    <location>
        <position position="179"/>
    </location>
    <ligand>
        <name>cob(II)alamin</name>
        <dbReference type="ChEBI" id="CHEBI:16304"/>
    </ligand>
</feature>
<dbReference type="PANTHER" id="PTHR30002:SF4">
    <property type="entry name" value="EPOXYQUEUOSINE REDUCTASE"/>
    <property type="match status" value="1"/>
</dbReference>
<name>A0A443J183_9RHOB</name>
<feature type="binding site" evidence="9">
    <location>
        <position position="144"/>
    </location>
    <ligand>
        <name>cob(II)alamin</name>
        <dbReference type="ChEBI" id="CHEBI:16304"/>
    </ligand>
</feature>
<keyword evidence="2 9" id="KW-0963">Cytoplasm</keyword>
<evidence type="ECO:0000313" key="13">
    <source>
        <dbReference type="Proteomes" id="UP000285710"/>
    </source>
</evidence>
<dbReference type="InterPro" id="IPR004453">
    <property type="entry name" value="QueG"/>
</dbReference>
<dbReference type="GO" id="GO:0006355">
    <property type="term" value="P:regulation of DNA-templated transcription"/>
    <property type="evidence" value="ECO:0007669"/>
    <property type="project" value="InterPro"/>
</dbReference>
<comment type="caution">
    <text evidence="12">The sequence shown here is derived from an EMBL/GenBank/DDBJ whole genome shotgun (WGS) entry which is preliminary data.</text>
</comment>
<keyword evidence="6 9" id="KW-0560">Oxidoreductase</keyword>
<keyword evidence="4 9" id="KW-0479">Metal-binding</keyword>
<dbReference type="GO" id="GO:0052693">
    <property type="term" value="F:epoxyqueuosine reductase activity"/>
    <property type="evidence" value="ECO:0007669"/>
    <property type="project" value="UniProtKB-UniRule"/>
</dbReference>
<dbReference type="HAMAP" id="MF_00916">
    <property type="entry name" value="QueG"/>
    <property type="match status" value="1"/>
</dbReference>
<dbReference type="PROSITE" id="PS00198">
    <property type="entry name" value="4FE4S_FER_1"/>
    <property type="match status" value="1"/>
</dbReference>
<organism evidence="12 13">
    <name type="scientific">Paenirhodobacter populi</name>
    <dbReference type="NCBI Taxonomy" id="2306993"/>
    <lineage>
        <taxon>Bacteria</taxon>
        <taxon>Pseudomonadati</taxon>
        <taxon>Pseudomonadota</taxon>
        <taxon>Alphaproteobacteria</taxon>
        <taxon>Rhodobacterales</taxon>
        <taxon>Rhodobacter group</taxon>
        <taxon>Paenirhodobacter</taxon>
    </lineage>
</organism>
<keyword evidence="3 9" id="KW-0819">tRNA processing</keyword>
<reference evidence="12 13" key="1">
    <citation type="submission" date="2019-01" db="EMBL/GenBank/DDBJ databases">
        <title>Sinorhodobacter populi sp. nov. isolated from the symptomatic bark tissue of Populus euramericana canker.</title>
        <authorList>
            <person name="Xu G."/>
        </authorList>
    </citation>
    <scope>NUCLEOTIDE SEQUENCE [LARGE SCALE GENOMIC DNA]</scope>
    <source>
        <strain evidence="12 13">2D-5</strain>
    </source>
</reference>
<dbReference type="InterPro" id="IPR013542">
    <property type="entry name" value="QueG_DUF1730"/>
</dbReference>
<keyword evidence="8 9" id="KW-0411">Iron-sulfur</keyword>
<evidence type="ECO:0000259" key="10">
    <source>
        <dbReference type="PROSITE" id="PS50937"/>
    </source>
</evidence>
<feature type="binding site" evidence="9">
    <location>
        <position position="201"/>
    </location>
    <ligand>
        <name>[4Fe-4S] cluster</name>
        <dbReference type="ChEBI" id="CHEBI:49883"/>
        <label>1</label>
    </ligand>
</feature>
<feature type="binding site" evidence="9">
    <location>
        <position position="198"/>
    </location>
    <ligand>
        <name>[4Fe-4S] cluster</name>
        <dbReference type="ChEBI" id="CHEBI:49883"/>
        <label>1</label>
    </ligand>
</feature>
<feature type="domain" description="4Fe-4S ferredoxin-type" evidence="11">
    <location>
        <begin position="189"/>
        <end position="218"/>
    </location>
</feature>
<feature type="binding site" evidence="9">
    <location>
        <position position="254"/>
    </location>
    <ligand>
        <name>[4Fe-4S] cluster</name>
        <dbReference type="ChEBI" id="CHEBI:49883"/>
        <label>2</label>
    </ligand>
</feature>
<keyword evidence="13" id="KW-1185">Reference proteome</keyword>
<comment type="pathway">
    <text evidence="9">tRNA modification; tRNA-queuosine biosynthesis.</text>
</comment>
<gene>
    <name evidence="9 12" type="primary">queG</name>
    <name evidence="12" type="ORF">D2T33_03955</name>
</gene>
<dbReference type="GO" id="GO:0031419">
    <property type="term" value="F:cobalamin binding"/>
    <property type="evidence" value="ECO:0007669"/>
    <property type="project" value="UniProtKB-KW"/>
</dbReference>
<feature type="binding site" evidence="9">
    <location>
        <position position="224"/>
    </location>
    <ligand>
        <name>[4Fe-4S] cluster</name>
        <dbReference type="ChEBI" id="CHEBI:49883"/>
        <label>2</label>
    </ligand>
</feature>
<feature type="binding site" evidence="9">
    <location>
        <position position="64"/>
    </location>
    <ligand>
        <name>cob(II)alamin</name>
        <dbReference type="ChEBI" id="CHEBI:16304"/>
    </ligand>
</feature>
<comment type="subcellular location">
    <subcellularLocation>
        <location evidence="9">Cytoplasm</location>
    </subcellularLocation>
</comment>
<feature type="binding site" evidence="9">
    <location>
        <position position="208"/>
    </location>
    <ligand>
        <name>[4Fe-4S] cluster</name>
        <dbReference type="ChEBI" id="CHEBI:49883"/>
        <label>2</label>
    </ligand>
</feature>
<feature type="binding site" evidence="9">
    <location>
        <position position="251"/>
    </location>
    <ligand>
        <name>[4Fe-4S] cluster</name>
        <dbReference type="ChEBI" id="CHEBI:49883"/>
        <label>2</label>
    </ligand>
</feature>
<dbReference type="UniPathway" id="UPA00392"/>
<dbReference type="EC" id="1.17.99.6" evidence="9"/>
<dbReference type="AlphaFoldDB" id="A0A443J183"/>
<keyword evidence="9" id="KW-0846">Cobalamin</keyword>
<comment type="similarity">
    <text evidence="9">Belongs to the QueG family.</text>
</comment>
<feature type="binding site" evidence="9">
    <location>
        <position position="258"/>
    </location>
    <ligand>
        <name>[4Fe-4S] cluster</name>
        <dbReference type="ChEBI" id="CHEBI:49883"/>
        <label>1</label>
    </ligand>
</feature>
<dbReference type="PROSITE" id="PS51379">
    <property type="entry name" value="4FE4S_FER_2"/>
    <property type="match status" value="1"/>
</dbReference>
<dbReference type="PANTHER" id="PTHR30002">
    <property type="entry name" value="EPOXYQUEUOSINE REDUCTASE"/>
    <property type="match status" value="1"/>
</dbReference>
<dbReference type="Pfam" id="PF08331">
    <property type="entry name" value="QueG_DUF1730"/>
    <property type="match status" value="1"/>
</dbReference>
<dbReference type="NCBIfam" id="TIGR00276">
    <property type="entry name" value="tRNA epoxyqueuosine(34) reductase QueG"/>
    <property type="match status" value="1"/>
</dbReference>
<feature type="binding site" evidence="9">
    <location>
        <position position="233"/>
    </location>
    <ligand>
        <name>tRNA</name>
        <dbReference type="ChEBI" id="CHEBI:17843"/>
    </ligand>
</feature>
<dbReference type="GO" id="GO:0046872">
    <property type="term" value="F:metal ion binding"/>
    <property type="evidence" value="ECO:0007669"/>
    <property type="project" value="UniProtKB-KW"/>
</dbReference>
<protein>
    <recommendedName>
        <fullName evidence="9">Epoxyqueuosine reductase</fullName>
        <ecNumber evidence="9">1.17.99.6</ecNumber>
    </recommendedName>
    <alternativeName>
        <fullName evidence="9">Queuosine biosynthesis protein QueG</fullName>
    </alternativeName>
</protein>
<comment type="catalytic activity">
    <reaction evidence="9">
        <text>epoxyqueuosine(34) in tRNA + AH2 = queuosine(34) in tRNA + A + H2O</text>
        <dbReference type="Rhea" id="RHEA:32159"/>
        <dbReference type="Rhea" id="RHEA-COMP:18571"/>
        <dbReference type="Rhea" id="RHEA-COMP:18582"/>
        <dbReference type="ChEBI" id="CHEBI:13193"/>
        <dbReference type="ChEBI" id="CHEBI:15377"/>
        <dbReference type="ChEBI" id="CHEBI:17499"/>
        <dbReference type="ChEBI" id="CHEBI:194431"/>
        <dbReference type="ChEBI" id="CHEBI:194443"/>
        <dbReference type="EC" id="1.17.99.6"/>
    </reaction>
</comment>
<comment type="caution">
    <text evidence="9">Lacks conserved residue(s) required for the propagation of feature annotation.</text>
</comment>
<keyword evidence="9" id="KW-0170">Cobalt</keyword>
<proteinExistence type="inferred from homology"/>
<evidence type="ECO:0000256" key="7">
    <source>
        <dbReference type="ARBA" id="ARBA00023004"/>
    </source>
</evidence>
<dbReference type="SUPFAM" id="SSF46548">
    <property type="entry name" value="alpha-helical ferredoxin"/>
    <property type="match status" value="1"/>
</dbReference>
<keyword evidence="5 9" id="KW-0671">Queuosine biosynthesis</keyword>
<comment type="cofactor">
    <cofactor evidence="9">
        <name>[4Fe-4S] cluster</name>
        <dbReference type="ChEBI" id="CHEBI:49883"/>
    </cofactor>
    <text evidence="9">Binds 2 [4Fe-4S] clusters per monomer.</text>
</comment>
<dbReference type="InterPro" id="IPR017900">
    <property type="entry name" value="4Fe4S_Fe_S_CS"/>
</dbReference>
<evidence type="ECO:0000256" key="8">
    <source>
        <dbReference type="ARBA" id="ARBA00023014"/>
    </source>
</evidence>
<evidence type="ECO:0000256" key="5">
    <source>
        <dbReference type="ARBA" id="ARBA00022785"/>
    </source>
</evidence>
<dbReference type="InterPro" id="IPR011989">
    <property type="entry name" value="ARM-like"/>
</dbReference>
<evidence type="ECO:0000256" key="1">
    <source>
        <dbReference type="ARBA" id="ARBA00022485"/>
    </source>
</evidence>
<dbReference type="EMBL" id="SAUW01000003">
    <property type="protein sequence ID" value="RWR14371.1"/>
    <property type="molecule type" value="Genomic_DNA"/>
</dbReference>
<evidence type="ECO:0000259" key="11">
    <source>
        <dbReference type="PROSITE" id="PS51379"/>
    </source>
</evidence>
<feature type="active site" description="Proton donor" evidence="9">
    <location>
        <position position="144"/>
    </location>
</feature>
<dbReference type="GO" id="GO:0008616">
    <property type="term" value="P:tRNA queuosine(34) biosynthetic process"/>
    <property type="evidence" value="ECO:0007669"/>
    <property type="project" value="UniProtKB-UniRule"/>
</dbReference>
<dbReference type="InterPro" id="IPR017896">
    <property type="entry name" value="4Fe4S_Fe-S-bd"/>
</dbReference>
<dbReference type="PROSITE" id="PS50937">
    <property type="entry name" value="HTH_MERR_2"/>
    <property type="match status" value="1"/>
</dbReference>
<evidence type="ECO:0000313" key="12">
    <source>
        <dbReference type="EMBL" id="RWR14371.1"/>
    </source>
</evidence>
<dbReference type="Gene3D" id="1.25.10.10">
    <property type="entry name" value="Leucine-rich Repeat Variant"/>
    <property type="match status" value="1"/>
</dbReference>
<feature type="domain" description="HTH merR-type" evidence="10">
    <location>
        <begin position="1"/>
        <end position="17"/>
    </location>
</feature>
<feature type="binding site" evidence="9">
    <location>
        <begin position="251"/>
        <end position="252"/>
    </location>
    <ligand>
        <name>cob(II)alamin</name>
        <dbReference type="ChEBI" id="CHEBI:16304"/>
    </ligand>
</feature>
<evidence type="ECO:0000256" key="2">
    <source>
        <dbReference type="ARBA" id="ARBA00022490"/>
    </source>
</evidence>
<evidence type="ECO:0000256" key="4">
    <source>
        <dbReference type="ARBA" id="ARBA00022723"/>
    </source>
</evidence>
<comment type="cofactor">
    <cofactor evidence="9">
        <name>cob(II)alamin</name>
        <dbReference type="ChEBI" id="CHEBI:16304"/>
    </cofactor>
</comment>
<dbReference type="SUPFAM" id="SSF48371">
    <property type="entry name" value="ARM repeat"/>
    <property type="match status" value="1"/>
</dbReference>
<reference evidence="12 13" key="2">
    <citation type="submission" date="2019-01" db="EMBL/GenBank/DDBJ databases">
        <authorList>
            <person name="Li Y."/>
        </authorList>
    </citation>
    <scope>NUCLEOTIDE SEQUENCE [LARGE SCALE GENOMIC DNA]</scope>
    <source>
        <strain evidence="12 13">2D-5</strain>
    </source>
</reference>
<evidence type="ECO:0000256" key="6">
    <source>
        <dbReference type="ARBA" id="ARBA00023002"/>
    </source>
</evidence>
<dbReference type="InterPro" id="IPR000551">
    <property type="entry name" value="MerR-type_HTH_dom"/>
</dbReference>
<keyword evidence="1 9" id="KW-0004">4Fe-4S</keyword>
<feature type="binding site" evidence="9">
    <location>
        <position position="168"/>
    </location>
    <ligand>
        <name>cob(II)alamin</name>
        <dbReference type="ChEBI" id="CHEBI:16304"/>
    </ligand>
</feature>
<dbReference type="RefSeq" id="WP_128268913.1">
    <property type="nucleotide sequence ID" value="NZ_SAUW01000003.1"/>
</dbReference>
<comment type="function">
    <text evidence="9">Catalyzes the conversion of epoxyqueuosine (oQ) to queuosine (Q), which is a hypermodified base found in the wobble positions of tRNA(Asp), tRNA(Asn), tRNA(His) and tRNA(Tyr).</text>
</comment>
<dbReference type="Gene3D" id="3.30.70.20">
    <property type="match status" value="1"/>
</dbReference>
<dbReference type="Proteomes" id="UP000285710">
    <property type="component" value="Unassembled WGS sequence"/>
</dbReference>
<dbReference type="GO" id="GO:0005737">
    <property type="term" value="C:cytoplasm"/>
    <property type="evidence" value="ECO:0007669"/>
    <property type="project" value="UniProtKB-SubCell"/>
</dbReference>
<feature type="binding site" evidence="9">
    <location>
        <position position="226"/>
    </location>
    <ligand>
        <name>cob(II)alamin</name>
        <dbReference type="ChEBI" id="CHEBI:16304"/>
    </ligand>
</feature>
<dbReference type="GO" id="GO:0003677">
    <property type="term" value="F:DNA binding"/>
    <property type="evidence" value="ECO:0007669"/>
    <property type="project" value="InterPro"/>
</dbReference>
<accession>A0A443J183</accession>
<keyword evidence="7 9" id="KW-0408">Iron</keyword>